<organism evidence="1 2">
    <name type="scientific">Rhizophagus irregularis</name>
    <dbReference type="NCBI Taxonomy" id="588596"/>
    <lineage>
        <taxon>Eukaryota</taxon>
        <taxon>Fungi</taxon>
        <taxon>Fungi incertae sedis</taxon>
        <taxon>Mucoromycota</taxon>
        <taxon>Glomeromycotina</taxon>
        <taxon>Glomeromycetes</taxon>
        <taxon>Glomerales</taxon>
        <taxon>Glomeraceae</taxon>
        <taxon>Rhizophagus</taxon>
    </lineage>
</organism>
<dbReference type="AlphaFoldDB" id="A0A2I1HXJ2"/>
<sequence>MQNYIEERSKINSPINIVSGIRYDFDNPNGPHPEDCICRDCQPSSARSPSPYSCCNEIICQCNEDNYSIDTEEYNNSWERQMNGDVFSDYSEENQINIEEHIATLLKMANFLK</sequence>
<dbReference type="EMBL" id="LLXI01011131">
    <property type="protein sequence ID" value="PKY63604.1"/>
    <property type="molecule type" value="Genomic_DNA"/>
</dbReference>
<dbReference type="Proteomes" id="UP000234323">
    <property type="component" value="Unassembled WGS sequence"/>
</dbReference>
<reference evidence="1 2" key="1">
    <citation type="submission" date="2015-10" db="EMBL/GenBank/DDBJ databases">
        <title>Genome analyses suggest a sexual origin of heterokaryosis in a supposedly ancient asexual fungus.</title>
        <authorList>
            <person name="Ropars J."/>
            <person name="Sedzielewska K."/>
            <person name="Noel J."/>
            <person name="Charron P."/>
            <person name="Farinelli L."/>
            <person name="Marton T."/>
            <person name="Kruger M."/>
            <person name="Pelin A."/>
            <person name="Brachmann A."/>
            <person name="Corradi N."/>
        </authorList>
    </citation>
    <scope>NUCLEOTIDE SEQUENCE [LARGE SCALE GENOMIC DNA]</scope>
    <source>
        <strain evidence="1 2">A4</strain>
    </source>
</reference>
<dbReference type="VEuPathDB" id="FungiDB:RhiirFUN_003395"/>
<proteinExistence type="predicted"/>
<evidence type="ECO:0000313" key="2">
    <source>
        <dbReference type="Proteomes" id="UP000234323"/>
    </source>
</evidence>
<keyword evidence="2" id="KW-1185">Reference proteome</keyword>
<evidence type="ECO:0000313" key="1">
    <source>
        <dbReference type="EMBL" id="PKY63604.1"/>
    </source>
</evidence>
<comment type="caution">
    <text evidence="1">The sequence shown here is derived from an EMBL/GenBank/DDBJ whole genome shotgun (WGS) entry which is preliminary data.</text>
</comment>
<protein>
    <submittedName>
        <fullName evidence="1">Uncharacterized protein</fullName>
    </submittedName>
</protein>
<name>A0A2I1HXJ2_9GLOM</name>
<accession>A0A2I1HXJ2</accession>
<gene>
    <name evidence="1" type="ORF">RhiirA4_493215</name>
</gene>